<dbReference type="Pfam" id="PF13407">
    <property type="entry name" value="Peripla_BP_4"/>
    <property type="match status" value="1"/>
</dbReference>
<dbReference type="EMBL" id="CP029145">
    <property type="protein sequence ID" value="AWM31412.1"/>
    <property type="molecule type" value="Genomic_DNA"/>
</dbReference>
<dbReference type="RefSeq" id="WP_109651913.1">
    <property type="nucleotide sequence ID" value="NZ_CP029145.1"/>
</dbReference>
<evidence type="ECO:0000313" key="6">
    <source>
        <dbReference type="Proteomes" id="UP000245999"/>
    </source>
</evidence>
<dbReference type="SUPFAM" id="SSF47413">
    <property type="entry name" value="lambda repressor-like DNA-binding domains"/>
    <property type="match status" value="1"/>
</dbReference>
<keyword evidence="2" id="KW-0238">DNA-binding</keyword>
<evidence type="ECO:0000256" key="1">
    <source>
        <dbReference type="ARBA" id="ARBA00023015"/>
    </source>
</evidence>
<dbReference type="OrthoDB" id="628703at2"/>
<dbReference type="Gene3D" id="3.40.50.2300">
    <property type="match status" value="2"/>
</dbReference>
<reference evidence="6" key="1">
    <citation type="submission" date="2018-04" db="EMBL/GenBank/DDBJ databases">
        <title>Complete genome of Antarctic heterotrophic bacterium Hymenobacter nivis.</title>
        <authorList>
            <person name="Terashima M."/>
        </authorList>
    </citation>
    <scope>NUCLEOTIDE SEQUENCE [LARGE SCALE GENOMIC DNA]</scope>
    <source>
        <strain evidence="6">NBRC 111535</strain>
    </source>
</reference>
<dbReference type="PANTHER" id="PTHR30146:SF144">
    <property type="entry name" value="LACI-FAMILY TRANSCRIPTION REGULATOR"/>
    <property type="match status" value="1"/>
</dbReference>
<dbReference type="AlphaFoldDB" id="A0A2Z3GHW3"/>
<dbReference type="GO" id="GO:0003700">
    <property type="term" value="F:DNA-binding transcription factor activity"/>
    <property type="evidence" value="ECO:0007669"/>
    <property type="project" value="TreeGrafter"/>
</dbReference>
<dbReference type="Gene3D" id="1.10.260.40">
    <property type="entry name" value="lambda repressor-like DNA-binding domains"/>
    <property type="match status" value="1"/>
</dbReference>
<evidence type="ECO:0000256" key="2">
    <source>
        <dbReference type="ARBA" id="ARBA00023125"/>
    </source>
</evidence>
<dbReference type="InterPro" id="IPR025997">
    <property type="entry name" value="SBP_2_dom"/>
</dbReference>
<dbReference type="InterPro" id="IPR028082">
    <property type="entry name" value="Peripla_BP_I"/>
</dbReference>
<dbReference type="KEGG" id="hnv:DDQ68_00575"/>
<protein>
    <submittedName>
        <fullName evidence="5">LacI family transcriptional regulator</fullName>
    </submittedName>
</protein>
<dbReference type="SMART" id="SM00354">
    <property type="entry name" value="HTH_LACI"/>
    <property type="match status" value="1"/>
</dbReference>
<keyword evidence="1" id="KW-0805">Transcription regulation</keyword>
<keyword evidence="3" id="KW-0804">Transcription</keyword>
<accession>A0A2Z3GHW3</accession>
<evidence type="ECO:0000256" key="3">
    <source>
        <dbReference type="ARBA" id="ARBA00023163"/>
    </source>
</evidence>
<dbReference type="Proteomes" id="UP000245999">
    <property type="component" value="Chromosome"/>
</dbReference>
<dbReference type="InterPro" id="IPR000843">
    <property type="entry name" value="HTH_LacI"/>
</dbReference>
<evidence type="ECO:0000259" key="4">
    <source>
        <dbReference type="PROSITE" id="PS50932"/>
    </source>
</evidence>
<dbReference type="SUPFAM" id="SSF53822">
    <property type="entry name" value="Periplasmic binding protein-like I"/>
    <property type="match status" value="1"/>
</dbReference>
<dbReference type="CDD" id="cd01392">
    <property type="entry name" value="HTH_LacI"/>
    <property type="match status" value="1"/>
</dbReference>
<organism evidence="5 6">
    <name type="scientific">Hymenobacter nivis</name>
    <dbReference type="NCBI Taxonomy" id="1850093"/>
    <lineage>
        <taxon>Bacteria</taxon>
        <taxon>Pseudomonadati</taxon>
        <taxon>Bacteroidota</taxon>
        <taxon>Cytophagia</taxon>
        <taxon>Cytophagales</taxon>
        <taxon>Hymenobacteraceae</taxon>
        <taxon>Hymenobacter</taxon>
    </lineage>
</organism>
<gene>
    <name evidence="5" type="ORF">DDQ68_00575</name>
</gene>
<evidence type="ECO:0000313" key="5">
    <source>
        <dbReference type="EMBL" id="AWM31412.1"/>
    </source>
</evidence>
<dbReference type="InterPro" id="IPR010982">
    <property type="entry name" value="Lambda_DNA-bd_dom_sf"/>
</dbReference>
<dbReference type="PROSITE" id="PS00356">
    <property type="entry name" value="HTH_LACI_1"/>
    <property type="match status" value="1"/>
</dbReference>
<dbReference type="PANTHER" id="PTHR30146">
    <property type="entry name" value="LACI-RELATED TRANSCRIPTIONAL REPRESSOR"/>
    <property type="match status" value="1"/>
</dbReference>
<dbReference type="Pfam" id="PF00356">
    <property type="entry name" value="LacI"/>
    <property type="match status" value="1"/>
</dbReference>
<sequence>MEKIAVRIKDIAAKANVSVGTVDRVLHNRGRVSEKVRQKVLLMMQELDYEPNLIARTLGSNRTYQLAVVQPDHLIDPYWQAPWDGIGKAAKELKQYGVNVTMYPYELTEVASFVAQAEAATRSAPDGILIAPLFYRESLAFFKRWQAQRVPYVLFNTYIAELPSLSYVGQDSYQSGFLAGKLVQFGQAQSGTYLIAHIAEDITNSVHVTQKERGFRDYFAQLAARGEAAPGPRSASDNVVSIDLPDPADPADPSFARQLNRLLDDETVHLRGIFVSTSKAYEIAPYLQAYHREDVRLVGYDLLEKNIHFLNENVIDFLINQNPYEQGYQGVFALADQLVFKKEVPPLKYLPLDIITKENLRYYVEK</sequence>
<name>A0A2Z3GHW3_9BACT</name>
<dbReference type="PROSITE" id="PS50932">
    <property type="entry name" value="HTH_LACI_2"/>
    <property type="match status" value="1"/>
</dbReference>
<proteinExistence type="predicted"/>
<keyword evidence="6" id="KW-1185">Reference proteome</keyword>
<dbReference type="GO" id="GO:0000976">
    <property type="term" value="F:transcription cis-regulatory region binding"/>
    <property type="evidence" value="ECO:0007669"/>
    <property type="project" value="TreeGrafter"/>
</dbReference>
<feature type="domain" description="HTH lacI-type" evidence="4">
    <location>
        <begin position="6"/>
        <end position="60"/>
    </location>
</feature>